<comment type="caution">
    <text evidence="1">The sequence shown here is derived from an EMBL/GenBank/DDBJ whole genome shotgun (WGS) entry which is preliminary data.</text>
</comment>
<organism evidence="1">
    <name type="scientific">gut metagenome</name>
    <dbReference type="NCBI Taxonomy" id="749906"/>
    <lineage>
        <taxon>unclassified sequences</taxon>
        <taxon>metagenomes</taxon>
        <taxon>organismal metagenomes</taxon>
    </lineage>
</organism>
<dbReference type="AlphaFoldDB" id="J9FWJ2"/>
<evidence type="ECO:0000313" key="1">
    <source>
        <dbReference type="EMBL" id="EJW91714.1"/>
    </source>
</evidence>
<gene>
    <name evidence="1" type="ORF">EVA_20181</name>
</gene>
<accession>J9FWJ2</accession>
<sequence>MIDQAERDFSKEDLPIATVIREFTNKYKKKFYKFT</sequence>
<name>J9FWJ2_9ZZZZ</name>
<protein>
    <submittedName>
        <fullName evidence="1">Uncharacterized protein</fullName>
    </submittedName>
</protein>
<proteinExistence type="predicted"/>
<reference evidence="1" key="1">
    <citation type="journal article" date="2012" name="PLoS ONE">
        <title>Gene sets for utilization of primary and secondary nutrition supplies in the distal gut of endangered iberian lynx.</title>
        <authorList>
            <person name="Alcaide M."/>
            <person name="Messina E."/>
            <person name="Richter M."/>
            <person name="Bargiela R."/>
            <person name="Peplies J."/>
            <person name="Huws S.A."/>
            <person name="Newbold C.J."/>
            <person name="Golyshin P.N."/>
            <person name="Simon M.A."/>
            <person name="Lopez G."/>
            <person name="Yakimov M.M."/>
            <person name="Ferrer M."/>
        </authorList>
    </citation>
    <scope>NUCLEOTIDE SEQUENCE</scope>
</reference>
<dbReference type="EMBL" id="AMCI01008001">
    <property type="protein sequence ID" value="EJW91714.1"/>
    <property type="molecule type" value="Genomic_DNA"/>
</dbReference>